<dbReference type="EMBL" id="JAZGSY010000067">
    <property type="protein sequence ID" value="KAL1841676.1"/>
    <property type="molecule type" value="Genomic_DNA"/>
</dbReference>
<organism evidence="1 2">
    <name type="scientific">Humicola insolens</name>
    <name type="common">Soft-rot fungus</name>
    <dbReference type="NCBI Taxonomy" id="85995"/>
    <lineage>
        <taxon>Eukaryota</taxon>
        <taxon>Fungi</taxon>
        <taxon>Dikarya</taxon>
        <taxon>Ascomycota</taxon>
        <taxon>Pezizomycotina</taxon>
        <taxon>Sordariomycetes</taxon>
        <taxon>Sordariomycetidae</taxon>
        <taxon>Sordariales</taxon>
        <taxon>Chaetomiaceae</taxon>
        <taxon>Mycothermus</taxon>
    </lineage>
</organism>
<protein>
    <submittedName>
        <fullName evidence="1">Uncharacterized protein</fullName>
    </submittedName>
</protein>
<name>A0ABR3VJJ9_HUMIN</name>
<evidence type="ECO:0000313" key="1">
    <source>
        <dbReference type="EMBL" id="KAL1841676.1"/>
    </source>
</evidence>
<evidence type="ECO:0000313" key="2">
    <source>
        <dbReference type="Proteomes" id="UP001583172"/>
    </source>
</evidence>
<dbReference type="Proteomes" id="UP001583172">
    <property type="component" value="Unassembled WGS sequence"/>
</dbReference>
<sequence length="92" mass="9833">MAQQKPRAAQPDLAKLSLVVRSNSPASFGHAAGPGGRTESQASAKLRIDGWWSADRGDGISLSDVTVSSLRPVAAKVLRFPNFPWSQEFQGL</sequence>
<proteinExistence type="predicted"/>
<accession>A0ABR3VJJ9</accession>
<gene>
    <name evidence="1" type="ORF">VTJ49DRAFT_6715</name>
</gene>
<reference evidence="1 2" key="1">
    <citation type="journal article" date="2024" name="Commun. Biol.">
        <title>Comparative genomic analysis of thermophilic fungi reveals convergent evolutionary adaptations and gene losses.</title>
        <authorList>
            <person name="Steindorff A.S."/>
            <person name="Aguilar-Pontes M.V."/>
            <person name="Robinson A.J."/>
            <person name="Andreopoulos B."/>
            <person name="LaButti K."/>
            <person name="Kuo A."/>
            <person name="Mondo S."/>
            <person name="Riley R."/>
            <person name="Otillar R."/>
            <person name="Haridas S."/>
            <person name="Lipzen A."/>
            <person name="Grimwood J."/>
            <person name="Schmutz J."/>
            <person name="Clum A."/>
            <person name="Reid I.D."/>
            <person name="Moisan M.C."/>
            <person name="Butler G."/>
            <person name="Nguyen T.T.M."/>
            <person name="Dewar K."/>
            <person name="Conant G."/>
            <person name="Drula E."/>
            <person name="Henrissat B."/>
            <person name="Hansel C."/>
            <person name="Singer S."/>
            <person name="Hutchinson M.I."/>
            <person name="de Vries R.P."/>
            <person name="Natvig D.O."/>
            <person name="Powell A.J."/>
            <person name="Tsang A."/>
            <person name="Grigoriev I.V."/>
        </authorList>
    </citation>
    <scope>NUCLEOTIDE SEQUENCE [LARGE SCALE GENOMIC DNA]</scope>
    <source>
        <strain evidence="1 2">CBS 620.91</strain>
    </source>
</reference>
<keyword evidence="2" id="KW-1185">Reference proteome</keyword>
<comment type="caution">
    <text evidence="1">The sequence shown here is derived from an EMBL/GenBank/DDBJ whole genome shotgun (WGS) entry which is preliminary data.</text>
</comment>